<evidence type="ECO:0000313" key="2">
    <source>
        <dbReference type="EMBL" id="MPN31317.1"/>
    </source>
</evidence>
<protein>
    <submittedName>
        <fullName evidence="2">Uncharacterized protein</fullName>
    </submittedName>
</protein>
<gene>
    <name evidence="2" type="ORF">SDC9_178791</name>
</gene>
<name>A0A645GX76_9ZZZZ</name>
<evidence type="ECO:0000256" key="1">
    <source>
        <dbReference type="SAM" id="MobiDB-lite"/>
    </source>
</evidence>
<organism evidence="2">
    <name type="scientific">bioreactor metagenome</name>
    <dbReference type="NCBI Taxonomy" id="1076179"/>
    <lineage>
        <taxon>unclassified sequences</taxon>
        <taxon>metagenomes</taxon>
        <taxon>ecological metagenomes</taxon>
    </lineage>
</organism>
<dbReference type="AlphaFoldDB" id="A0A645GX76"/>
<feature type="compositionally biased region" description="Basic and acidic residues" evidence="1">
    <location>
        <begin position="7"/>
        <end position="17"/>
    </location>
</feature>
<dbReference type="EMBL" id="VSSQ01082803">
    <property type="protein sequence ID" value="MPN31317.1"/>
    <property type="molecule type" value="Genomic_DNA"/>
</dbReference>
<feature type="region of interest" description="Disordered" evidence="1">
    <location>
        <begin position="1"/>
        <end position="63"/>
    </location>
</feature>
<sequence length="63" mass="6756">MTPPILNKEESGIDESGKNSSSRHHIGRRLDGIVRSGSGVAGCQRQLSKDPPERPECGRDLSG</sequence>
<accession>A0A645GX76</accession>
<reference evidence="2" key="1">
    <citation type="submission" date="2019-08" db="EMBL/GenBank/DDBJ databases">
        <authorList>
            <person name="Kucharzyk K."/>
            <person name="Murdoch R.W."/>
            <person name="Higgins S."/>
            <person name="Loffler F."/>
        </authorList>
    </citation>
    <scope>NUCLEOTIDE SEQUENCE</scope>
</reference>
<proteinExistence type="predicted"/>
<feature type="compositionally biased region" description="Basic and acidic residues" evidence="1">
    <location>
        <begin position="47"/>
        <end position="63"/>
    </location>
</feature>
<comment type="caution">
    <text evidence="2">The sequence shown here is derived from an EMBL/GenBank/DDBJ whole genome shotgun (WGS) entry which is preliminary data.</text>
</comment>